<feature type="compositionally biased region" description="Basic and acidic residues" evidence="1">
    <location>
        <begin position="152"/>
        <end position="163"/>
    </location>
</feature>
<feature type="region of interest" description="Disordered" evidence="1">
    <location>
        <begin position="1"/>
        <end position="255"/>
    </location>
</feature>
<evidence type="ECO:0000313" key="4">
    <source>
        <dbReference type="Proteomes" id="UP001629113"/>
    </source>
</evidence>
<evidence type="ECO:0000313" key="3">
    <source>
        <dbReference type="EMBL" id="KAL3421909.1"/>
    </source>
</evidence>
<dbReference type="Pfam" id="PF04795">
    <property type="entry name" value="PAPA-1"/>
    <property type="match status" value="1"/>
</dbReference>
<protein>
    <recommendedName>
        <fullName evidence="2">INO80 complex subunit B-like conserved region domain-containing protein</fullName>
    </recommendedName>
</protein>
<proteinExistence type="predicted"/>
<feature type="compositionally biased region" description="Polar residues" evidence="1">
    <location>
        <begin position="1"/>
        <end position="10"/>
    </location>
</feature>
<feature type="compositionally biased region" description="Acidic residues" evidence="1">
    <location>
        <begin position="168"/>
        <end position="227"/>
    </location>
</feature>
<feature type="region of interest" description="Disordered" evidence="1">
    <location>
        <begin position="279"/>
        <end position="337"/>
    </location>
</feature>
<dbReference type="EMBL" id="JBFCZG010000005">
    <property type="protein sequence ID" value="KAL3421909.1"/>
    <property type="molecule type" value="Genomic_DNA"/>
</dbReference>
<keyword evidence="4" id="KW-1185">Reference proteome</keyword>
<dbReference type="InterPro" id="IPR006880">
    <property type="entry name" value="INO80B_C"/>
</dbReference>
<feature type="compositionally biased region" description="Basic and acidic residues" evidence="1">
    <location>
        <begin position="279"/>
        <end position="302"/>
    </location>
</feature>
<dbReference type="InterPro" id="IPR029523">
    <property type="entry name" value="INO80B/Ies2"/>
</dbReference>
<dbReference type="PANTHER" id="PTHR21561:SF12">
    <property type="entry name" value="INO80 COMPLEX SUBUNIT B"/>
    <property type="match status" value="1"/>
</dbReference>
<comment type="caution">
    <text evidence="3">The sequence shown here is derived from an EMBL/GenBank/DDBJ whole genome shotgun (WGS) entry which is preliminary data.</text>
</comment>
<evidence type="ECO:0000256" key="1">
    <source>
        <dbReference type="SAM" id="MobiDB-lite"/>
    </source>
</evidence>
<feature type="compositionally biased region" description="Acidic residues" evidence="1">
    <location>
        <begin position="80"/>
        <end position="125"/>
    </location>
</feature>
<dbReference type="Proteomes" id="UP001629113">
    <property type="component" value="Unassembled WGS sequence"/>
</dbReference>
<reference evidence="3 4" key="1">
    <citation type="submission" date="2024-06" db="EMBL/GenBank/DDBJ databases">
        <title>Complete genome of Phlyctema vagabunda strain 19-DSS-EL-015.</title>
        <authorList>
            <person name="Fiorenzani C."/>
        </authorList>
    </citation>
    <scope>NUCLEOTIDE SEQUENCE [LARGE SCALE GENOMIC DNA]</scope>
    <source>
        <strain evidence="3 4">19-DSS-EL-015</strain>
    </source>
</reference>
<feature type="compositionally biased region" description="Basic and acidic residues" evidence="1">
    <location>
        <begin position="45"/>
        <end position="56"/>
    </location>
</feature>
<accession>A0ABR4PF00</accession>
<name>A0ABR4PF00_9HELO</name>
<gene>
    <name evidence="3" type="ORF">PVAG01_06065</name>
</gene>
<feature type="domain" description="INO80 complex subunit B-like conserved region" evidence="2">
    <location>
        <begin position="275"/>
        <end position="360"/>
    </location>
</feature>
<evidence type="ECO:0000259" key="2">
    <source>
        <dbReference type="SMART" id="SM01406"/>
    </source>
</evidence>
<feature type="compositionally biased region" description="Low complexity" evidence="1">
    <location>
        <begin position="22"/>
        <end position="36"/>
    </location>
</feature>
<organism evidence="3 4">
    <name type="scientific">Phlyctema vagabunda</name>
    <dbReference type="NCBI Taxonomy" id="108571"/>
    <lineage>
        <taxon>Eukaryota</taxon>
        <taxon>Fungi</taxon>
        <taxon>Dikarya</taxon>
        <taxon>Ascomycota</taxon>
        <taxon>Pezizomycotina</taxon>
        <taxon>Leotiomycetes</taxon>
        <taxon>Helotiales</taxon>
        <taxon>Dermateaceae</taxon>
        <taxon>Phlyctema</taxon>
    </lineage>
</organism>
<sequence>MSRPSRQSVSGAEPTTPMATVSRGPPSSSRSPQSMRLTVKLPAGKLREATRSKKDLFSGGEILEGRRARNVKKSYVLPESESEEEEEEDDDEEMEDIGEDDAEGEDDDQEMDDLSEEDAEGEMDVDLPPPPPSIKISKAPSGKQTIIVKPSGKSDGKTVEQKEQAALSDDDDDDLSSIDSAIADEEEEEEPQEVGEEDAEGEDDDEEIGLEDDEEEENPFGSDDEDTPGLGSRGSTPDVNKMTKRQRAKLEETDSGFLMALPDEVQVKKHLTAEEHAMRRAEMARRRKNLSEKRNEEEKMETINKLLKKQAPKTNARRKEFAGAAAGDGTPESDVIKPNPIFVRWMSSKDGNKIGVPEEWLDGPVGSIFGNSVKATGKLGAGVLVEEVL</sequence>
<dbReference type="PANTHER" id="PTHR21561">
    <property type="entry name" value="INO80 COMPLEX SUBUNIT B"/>
    <property type="match status" value="1"/>
</dbReference>
<dbReference type="SMART" id="SM01406">
    <property type="entry name" value="PAPA-1"/>
    <property type="match status" value="1"/>
</dbReference>